<keyword evidence="2" id="KW-1133">Transmembrane helix</keyword>
<name>A0AAE1FK66_PETCI</name>
<gene>
    <name evidence="3" type="ORF">Pcinc_019990</name>
</gene>
<dbReference type="EMBL" id="JAWQEG010002011">
    <property type="protein sequence ID" value="KAK3875111.1"/>
    <property type="molecule type" value="Genomic_DNA"/>
</dbReference>
<feature type="compositionally biased region" description="Basic and acidic residues" evidence="1">
    <location>
        <begin position="12"/>
        <end position="23"/>
    </location>
</feature>
<dbReference type="Proteomes" id="UP001286313">
    <property type="component" value="Unassembled WGS sequence"/>
</dbReference>
<organism evidence="3 4">
    <name type="scientific">Petrolisthes cinctipes</name>
    <name type="common">Flat porcelain crab</name>
    <dbReference type="NCBI Taxonomy" id="88211"/>
    <lineage>
        <taxon>Eukaryota</taxon>
        <taxon>Metazoa</taxon>
        <taxon>Ecdysozoa</taxon>
        <taxon>Arthropoda</taxon>
        <taxon>Crustacea</taxon>
        <taxon>Multicrustacea</taxon>
        <taxon>Malacostraca</taxon>
        <taxon>Eumalacostraca</taxon>
        <taxon>Eucarida</taxon>
        <taxon>Decapoda</taxon>
        <taxon>Pleocyemata</taxon>
        <taxon>Anomura</taxon>
        <taxon>Galatheoidea</taxon>
        <taxon>Porcellanidae</taxon>
        <taxon>Petrolisthes</taxon>
    </lineage>
</organism>
<feature type="region of interest" description="Disordered" evidence="1">
    <location>
        <begin position="1"/>
        <end position="117"/>
    </location>
</feature>
<sequence>MTTRAYDVDDDTVVRRRVEEAQWSHDSQSSDEEGHNRGKCKVGVVVVGAIDDSGPSDLRSQQKREDIEEAKEEGTAENVEKDVHKQRTTDKLEGPNTKETEEEDDEVGKGPEFNTDTLSAPTARQFLNFVLRKVVGKLLKAGYLVFIQGVVMLFTFIMKIITKRA</sequence>
<keyword evidence="2" id="KW-0472">Membrane</keyword>
<dbReference type="AlphaFoldDB" id="A0AAE1FK66"/>
<evidence type="ECO:0000256" key="2">
    <source>
        <dbReference type="SAM" id="Phobius"/>
    </source>
</evidence>
<comment type="caution">
    <text evidence="3">The sequence shown here is derived from an EMBL/GenBank/DDBJ whole genome shotgun (WGS) entry which is preliminary data.</text>
</comment>
<evidence type="ECO:0000313" key="3">
    <source>
        <dbReference type="EMBL" id="KAK3875111.1"/>
    </source>
</evidence>
<feature type="compositionally biased region" description="Basic and acidic residues" evidence="1">
    <location>
        <begin position="60"/>
        <end position="99"/>
    </location>
</feature>
<evidence type="ECO:0000313" key="4">
    <source>
        <dbReference type="Proteomes" id="UP001286313"/>
    </source>
</evidence>
<feature type="transmembrane region" description="Helical" evidence="2">
    <location>
        <begin position="141"/>
        <end position="161"/>
    </location>
</feature>
<keyword evidence="4" id="KW-1185">Reference proteome</keyword>
<keyword evidence="2" id="KW-0812">Transmembrane</keyword>
<protein>
    <submittedName>
        <fullName evidence="3">Uncharacterized protein</fullName>
    </submittedName>
</protein>
<accession>A0AAE1FK66</accession>
<reference evidence="3" key="1">
    <citation type="submission" date="2023-10" db="EMBL/GenBank/DDBJ databases">
        <title>Genome assemblies of two species of porcelain crab, Petrolisthes cinctipes and Petrolisthes manimaculis (Anomura: Porcellanidae).</title>
        <authorList>
            <person name="Angst P."/>
        </authorList>
    </citation>
    <scope>NUCLEOTIDE SEQUENCE</scope>
    <source>
        <strain evidence="3">PB745_01</strain>
        <tissue evidence="3">Gill</tissue>
    </source>
</reference>
<proteinExistence type="predicted"/>
<evidence type="ECO:0000256" key="1">
    <source>
        <dbReference type="SAM" id="MobiDB-lite"/>
    </source>
</evidence>